<accession>A0A942UNK6</accession>
<protein>
    <submittedName>
        <fullName evidence="1">Uncharacterized protein</fullName>
    </submittedName>
</protein>
<organism evidence="1 2">
    <name type="scientific">Lederbergia citrea</name>
    <dbReference type="NCBI Taxonomy" id="2833581"/>
    <lineage>
        <taxon>Bacteria</taxon>
        <taxon>Bacillati</taxon>
        <taxon>Bacillota</taxon>
        <taxon>Bacilli</taxon>
        <taxon>Bacillales</taxon>
        <taxon>Bacillaceae</taxon>
        <taxon>Lederbergia</taxon>
    </lineage>
</organism>
<reference evidence="1 2" key="1">
    <citation type="submission" date="2021-05" db="EMBL/GenBank/DDBJ databases">
        <title>Novel Bacillus species.</title>
        <authorList>
            <person name="Liu G."/>
        </authorList>
    </citation>
    <scope>NUCLEOTIDE SEQUENCE [LARGE SCALE GENOMIC DNA]</scope>
    <source>
        <strain evidence="1 2">FJAT-49682</strain>
    </source>
</reference>
<dbReference type="Proteomes" id="UP000676456">
    <property type="component" value="Unassembled WGS sequence"/>
</dbReference>
<name>A0A942UNK6_9BACI</name>
<comment type="caution">
    <text evidence="1">The sequence shown here is derived from an EMBL/GenBank/DDBJ whole genome shotgun (WGS) entry which is preliminary data.</text>
</comment>
<gene>
    <name evidence="1" type="ORF">KHA91_18575</name>
</gene>
<sequence>MKKKTKNETASSCGCSLFNADINKDQISNAANAFLDYVGKIPGKMVAPTSIKLSGQSY</sequence>
<dbReference type="EMBL" id="JAGYPN010000004">
    <property type="protein sequence ID" value="MBS4224721.1"/>
    <property type="molecule type" value="Genomic_DNA"/>
</dbReference>
<proteinExistence type="predicted"/>
<evidence type="ECO:0000313" key="1">
    <source>
        <dbReference type="EMBL" id="MBS4224721.1"/>
    </source>
</evidence>
<dbReference type="RefSeq" id="WP_213099757.1">
    <property type="nucleotide sequence ID" value="NZ_JAGYPH010000004.1"/>
</dbReference>
<evidence type="ECO:0000313" key="2">
    <source>
        <dbReference type="Proteomes" id="UP000676456"/>
    </source>
</evidence>
<dbReference type="AlphaFoldDB" id="A0A942UNK6"/>
<keyword evidence="2" id="KW-1185">Reference proteome</keyword>